<proteinExistence type="predicted"/>
<dbReference type="AlphaFoldDB" id="A0A2P2MYJ1"/>
<name>A0A2P2MYJ1_RHIMU</name>
<dbReference type="EMBL" id="GGEC01054803">
    <property type="protein sequence ID" value="MBX35287.1"/>
    <property type="molecule type" value="Transcribed_RNA"/>
</dbReference>
<protein>
    <submittedName>
        <fullName evidence="1">Uncharacterized protein</fullName>
    </submittedName>
</protein>
<sequence>MLSKFAKPTFSSFLLLSPL</sequence>
<reference evidence="1" key="1">
    <citation type="submission" date="2018-02" db="EMBL/GenBank/DDBJ databases">
        <title>Rhizophora mucronata_Transcriptome.</title>
        <authorList>
            <person name="Meera S.P."/>
            <person name="Sreeshan A."/>
            <person name="Augustine A."/>
        </authorList>
    </citation>
    <scope>NUCLEOTIDE SEQUENCE</scope>
    <source>
        <tissue evidence="1">Leaf</tissue>
    </source>
</reference>
<evidence type="ECO:0000313" key="1">
    <source>
        <dbReference type="EMBL" id="MBX35287.1"/>
    </source>
</evidence>
<accession>A0A2P2MYJ1</accession>
<organism evidence="1">
    <name type="scientific">Rhizophora mucronata</name>
    <name type="common">Asiatic mangrove</name>
    <dbReference type="NCBI Taxonomy" id="61149"/>
    <lineage>
        <taxon>Eukaryota</taxon>
        <taxon>Viridiplantae</taxon>
        <taxon>Streptophyta</taxon>
        <taxon>Embryophyta</taxon>
        <taxon>Tracheophyta</taxon>
        <taxon>Spermatophyta</taxon>
        <taxon>Magnoliopsida</taxon>
        <taxon>eudicotyledons</taxon>
        <taxon>Gunneridae</taxon>
        <taxon>Pentapetalae</taxon>
        <taxon>rosids</taxon>
        <taxon>fabids</taxon>
        <taxon>Malpighiales</taxon>
        <taxon>Rhizophoraceae</taxon>
        <taxon>Rhizophora</taxon>
    </lineage>
</organism>